<dbReference type="PANTHER" id="PTHR11088:SF89">
    <property type="entry name" value="TRNA DIMETHYLALLYLTRANSFERASE"/>
    <property type="match status" value="1"/>
</dbReference>
<dbReference type="Pfam" id="PF01715">
    <property type="entry name" value="IPPT"/>
    <property type="match status" value="1"/>
</dbReference>
<feature type="compositionally biased region" description="Low complexity" evidence="8">
    <location>
        <begin position="427"/>
        <end position="440"/>
    </location>
</feature>
<dbReference type="NCBIfam" id="TIGR00174">
    <property type="entry name" value="miaA"/>
    <property type="match status" value="1"/>
</dbReference>
<dbReference type="InterPro" id="IPR027417">
    <property type="entry name" value="P-loop_NTPase"/>
</dbReference>
<dbReference type="EC" id="2.5.1.75" evidence="5 6"/>
<name>A0A0F7ZTZ5_9HYPO</name>
<dbReference type="OrthoDB" id="775260at2759"/>
<keyword evidence="5 6" id="KW-0819">tRNA processing</keyword>
<dbReference type="GO" id="GO:0006400">
    <property type="term" value="P:tRNA modification"/>
    <property type="evidence" value="ECO:0007669"/>
    <property type="project" value="TreeGrafter"/>
</dbReference>
<evidence type="ECO:0000313" key="9">
    <source>
        <dbReference type="EMBL" id="KJZ73973.1"/>
    </source>
</evidence>
<evidence type="ECO:0000256" key="6">
    <source>
        <dbReference type="RuleBase" id="RU003783"/>
    </source>
</evidence>
<keyword evidence="3 5" id="KW-0547">Nucleotide-binding</keyword>
<evidence type="ECO:0000256" key="7">
    <source>
        <dbReference type="RuleBase" id="RU003785"/>
    </source>
</evidence>
<evidence type="ECO:0000256" key="8">
    <source>
        <dbReference type="SAM" id="MobiDB-lite"/>
    </source>
</evidence>
<dbReference type="Gene3D" id="1.10.20.140">
    <property type="match status" value="1"/>
</dbReference>
<keyword evidence="4 5" id="KW-0067">ATP-binding</keyword>
<keyword evidence="10" id="KW-1185">Reference proteome</keyword>
<dbReference type="PIRSF" id="PIRSF039110">
    <property type="entry name" value="IPP_transferase"/>
    <property type="match status" value="1"/>
</dbReference>
<feature type="region of interest" description="Disordered" evidence="8">
    <location>
        <begin position="427"/>
        <end position="451"/>
    </location>
</feature>
<dbReference type="InterPro" id="IPR030666">
    <property type="entry name" value="IPP_transferase_euk"/>
</dbReference>
<evidence type="ECO:0000256" key="2">
    <source>
        <dbReference type="ARBA" id="ARBA00022679"/>
    </source>
</evidence>
<dbReference type="HAMAP" id="MF_00185">
    <property type="entry name" value="IPP_trans"/>
    <property type="match status" value="1"/>
</dbReference>
<dbReference type="Proteomes" id="UP000054481">
    <property type="component" value="Unassembled WGS sequence"/>
</dbReference>
<evidence type="ECO:0000313" key="10">
    <source>
        <dbReference type="Proteomes" id="UP000054481"/>
    </source>
</evidence>
<evidence type="ECO:0000256" key="4">
    <source>
        <dbReference type="ARBA" id="ARBA00022840"/>
    </source>
</evidence>
<organism evidence="9 10">
    <name type="scientific">Hirsutella minnesotensis 3608</name>
    <dbReference type="NCBI Taxonomy" id="1043627"/>
    <lineage>
        <taxon>Eukaryota</taxon>
        <taxon>Fungi</taxon>
        <taxon>Dikarya</taxon>
        <taxon>Ascomycota</taxon>
        <taxon>Pezizomycotina</taxon>
        <taxon>Sordariomycetes</taxon>
        <taxon>Hypocreomycetidae</taxon>
        <taxon>Hypocreales</taxon>
        <taxon>Ophiocordycipitaceae</taxon>
        <taxon>Hirsutella</taxon>
    </lineage>
</organism>
<dbReference type="Gene3D" id="3.40.50.300">
    <property type="entry name" value="P-loop containing nucleotide triphosphate hydrolases"/>
    <property type="match status" value="1"/>
</dbReference>
<keyword evidence="5" id="KW-0963">Cytoplasm</keyword>
<dbReference type="EMBL" id="KQ030530">
    <property type="protein sequence ID" value="KJZ73973.1"/>
    <property type="molecule type" value="Genomic_DNA"/>
</dbReference>
<comment type="similarity">
    <text evidence="1 5 7">Belongs to the IPP transferase family.</text>
</comment>
<dbReference type="PANTHER" id="PTHR11088">
    <property type="entry name" value="TRNA DIMETHYLALLYLTRANSFERASE"/>
    <property type="match status" value="1"/>
</dbReference>
<dbReference type="GO" id="GO:0005739">
    <property type="term" value="C:mitochondrion"/>
    <property type="evidence" value="ECO:0007669"/>
    <property type="project" value="TreeGrafter"/>
</dbReference>
<comment type="function">
    <text evidence="5">Catalyzes the transfer of a dimethylallyl group onto the adenine at position 37.</text>
</comment>
<gene>
    <name evidence="9" type="ORF">HIM_06641</name>
</gene>
<dbReference type="GO" id="GO:0005524">
    <property type="term" value="F:ATP binding"/>
    <property type="evidence" value="ECO:0007669"/>
    <property type="project" value="UniProtKB-UniRule"/>
</dbReference>
<dbReference type="SUPFAM" id="SSF52540">
    <property type="entry name" value="P-loop containing nucleoside triphosphate hydrolases"/>
    <property type="match status" value="2"/>
</dbReference>
<reference evidence="9 10" key="1">
    <citation type="journal article" date="2014" name="Genome Biol. Evol.">
        <title>Comparative genomics and transcriptomics analyses reveal divergent lifestyle features of nematode endoparasitic fungus Hirsutella minnesotensis.</title>
        <authorList>
            <person name="Lai Y."/>
            <person name="Liu K."/>
            <person name="Zhang X."/>
            <person name="Zhang X."/>
            <person name="Li K."/>
            <person name="Wang N."/>
            <person name="Shu C."/>
            <person name="Wu Y."/>
            <person name="Wang C."/>
            <person name="Bushley K.E."/>
            <person name="Xiang M."/>
            <person name="Liu X."/>
        </authorList>
    </citation>
    <scope>NUCLEOTIDE SEQUENCE [LARGE SCALE GENOMIC DNA]</scope>
    <source>
        <strain evidence="9 10">3608</strain>
    </source>
</reference>
<dbReference type="InterPro" id="IPR039657">
    <property type="entry name" value="Dimethylallyltransferase"/>
</dbReference>
<protein>
    <recommendedName>
        <fullName evidence="5 6">tRNA dimethylallyltransferase</fullName>
        <ecNumber evidence="5 6">2.5.1.75</ecNumber>
    </recommendedName>
</protein>
<dbReference type="InterPro" id="IPR018022">
    <property type="entry name" value="IPT"/>
</dbReference>
<proteinExistence type="inferred from homology"/>
<dbReference type="GO" id="GO:0052381">
    <property type="term" value="F:tRNA dimethylallyltransferase activity"/>
    <property type="evidence" value="ECO:0007669"/>
    <property type="project" value="UniProtKB-UniRule"/>
</dbReference>
<accession>A0A0F7ZTZ5</accession>
<keyword evidence="2 5" id="KW-0808">Transferase</keyword>
<sequence>MATRKPPAEPLLVVLGSTGTGKSDLAVELATRFRGEIINTDAMQLYNGLPIITNKIPLAEQRGIPHHLLGHISLADQPWQVEEFKREATKVMADIRRRGNLPILVGGTHYYVNSLLFTDVILDDVEIDENKTFPVLNESTEVLLEELRKCDPVMADRWHPNDRRKILRSLEIYLHTGRPASELYAEQRKRKAEAANDQPWEKLLFWVYSDRSVLCDRLDERVDKMVHAGLLDEVRELAGLKRSRLAQGESLDMSKGIWQSIGYRQLEPYIDAVEQGHEPARLEELKAAGVEDVKTATRRYANSQTRWIRLKMMRLLQEQGPSATENLYLLDSTNPSQFRGDVVEPAAQLTEQFLRGDPRPTAMDLSERAREILSTAGELPPQETQCRRTCELCNTVHLTEQAWNRHIKGTAHRRVAKKKKKLALVPIEEPAQAEADASSPPSSPNVASLFS</sequence>
<evidence type="ECO:0000256" key="1">
    <source>
        <dbReference type="ARBA" id="ARBA00005842"/>
    </source>
</evidence>
<evidence type="ECO:0000256" key="3">
    <source>
        <dbReference type="ARBA" id="ARBA00022741"/>
    </source>
</evidence>
<evidence type="ECO:0000256" key="5">
    <source>
        <dbReference type="PIRNR" id="PIRNR039110"/>
    </source>
</evidence>
<comment type="catalytic activity">
    <reaction evidence="5 6">
        <text>adenosine(37) in tRNA + dimethylallyl diphosphate = N(6)-dimethylallyladenosine(37) in tRNA + diphosphate</text>
        <dbReference type="Rhea" id="RHEA:26482"/>
        <dbReference type="Rhea" id="RHEA-COMP:10162"/>
        <dbReference type="Rhea" id="RHEA-COMP:10375"/>
        <dbReference type="ChEBI" id="CHEBI:33019"/>
        <dbReference type="ChEBI" id="CHEBI:57623"/>
        <dbReference type="ChEBI" id="CHEBI:74411"/>
        <dbReference type="ChEBI" id="CHEBI:74415"/>
        <dbReference type="EC" id="2.5.1.75"/>
    </reaction>
</comment>
<dbReference type="AlphaFoldDB" id="A0A0F7ZTZ5"/>